<dbReference type="AlphaFoldDB" id="A0A9P8P9C1"/>
<accession>A0A9P8P9C1</accession>
<evidence type="ECO:0000313" key="1">
    <source>
        <dbReference type="EMBL" id="KAH3667390.1"/>
    </source>
</evidence>
<dbReference type="GeneID" id="70235006"/>
<gene>
    <name evidence="1" type="ORF">OGAPHI_003039</name>
</gene>
<dbReference type="EMBL" id="JAEUBE010000183">
    <property type="protein sequence ID" value="KAH3667390.1"/>
    <property type="molecule type" value="Genomic_DNA"/>
</dbReference>
<keyword evidence="2" id="KW-1185">Reference proteome</keyword>
<proteinExistence type="predicted"/>
<reference evidence="1" key="2">
    <citation type="submission" date="2021-01" db="EMBL/GenBank/DDBJ databases">
        <authorList>
            <person name="Schikora-Tamarit M.A."/>
        </authorList>
    </citation>
    <scope>NUCLEOTIDE SEQUENCE</scope>
    <source>
        <strain evidence="1">CBS6075</strain>
    </source>
</reference>
<name>A0A9P8P9C1_9ASCO</name>
<sequence length="368" mass="41671">MVWSVFTTASSSSSVFMLDNDRGIFIDVDSLIFTSTHRQSPPSCSSSTRLPVICNPVDLSELHGRYANGSGRSIRWARTWPTDRSACSGTSVVYSELWVVEIVQLGESRPLLDLAQLVRHGELGLERVGLETECHHFGVEPEFWDQNRRFGLWLDHQRLVARFKRVQVLFERLDGVGDAVKQFVDEELVRNGRLDESNRDFHGDSYFCARVLDREQSLPLLVLLDLEHDFLHNGRGGRDGGLLQKHTDVEIVGQHQLEVEIVKQKNELRRRIADLGKVEKIFGNDVGQAQTGRVRSNDGFQGGELDFHGDGLNGQETVLNDDICVWTELSKSNGGCGFHRKGRYVAMERFMAEVYFGSRNMESEQMSL</sequence>
<protein>
    <submittedName>
        <fullName evidence="1">Uncharacterized protein</fullName>
    </submittedName>
</protein>
<comment type="caution">
    <text evidence="1">The sequence shown here is derived from an EMBL/GenBank/DDBJ whole genome shotgun (WGS) entry which is preliminary data.</text>
</comment>
<reference evidence="1" key="1">
    <citation type="journal article" date="2021" name="Open Biol.">
        <title>Shared evolutionary footprints suggest mitochondrial oxidative damage underlies multiple complex I losses in fungi.</title>
        <authorList>
            <person name="Schikora-Tamarit M.A."/>
            <person name="Marcet-Houben M."/>
            <person name="Nosek J."/>
            <person name="Gabaldon T."/>
        </authorList>
    </citation>
    <scope>NUCLEOTIDE SEQUENCE</scope>
    <source>
        <strain evidence="1">CBS6075</strain>
    </source>
</reference>
<evidence type="ECO:0000313" key="2">
    <source>
        <dbReference type="Proteomes" id="UP000769157"/>
    </source>
</evidence>
<organism evidence="1 2">
    <name type="scientific">Ogataea philodendri</name>
    <dbReference type="NCBI Taxonomy" id="1378263"/>
    <lineage>
        <taxon>Eukaryota</taxon>
        <taxon>Fungi</taxon>
        <taxon>Dikarya</taxon>
        <taxon>Ascomycota</taxon>
        <taxon>Saccharomycotina</taxon>
        <taxon>Pichiomycetes</taxon>
        <taxon>Pichiales</taxon>
        <taxon>Pichiaceae</taxon>
        <taxon>Ogataea</taxon>
    </lineage>
</organism>
<dbReference type="RefSeq" id="XP_046062202.1">
    <property type="nucleotide sequence ID" value="XM_046203975.1"/>
</dbReference>
<dbReference type="Proteomes" id="UP000769157">
    <property type="component" value="Unassembled WGS sequence"/>
</dbReference>